<evidence type="ECO:0000256" key="4">
    <source>
        <dbReference type="ARBA" id="ARBA00022694"/>
    </source>
</evidence>
<dbReference type="SUPFAM" id="SSF55666">
    <property type="entry name" value="Ribonuclease PH domain 2-like"/>
    <property type="match status" value="1"/>
</dbReference>
<gene>
    <name evidence="6" type="primary">rph</name>
    <name evidence="9" type="ORF">BCY86_07675</name>
</gene>
<dbReference type="InterPro" id="IPR002381">
    <property type="entry name" value="RNase_PH_bac-type"/>
</dbReference>
<comment type="catalytic activity">
    <reaction evidence="6">
        <text>tRNA(n+1) + phosphate = tRNA(n) + a ribonucleoside 5'-diphosphate</text>
        <dbReference type="Rhea" id="RHEA:10628"/>
        <dbReference type="Rhea" id="RHEA-COMP:17343"/>
        <dbReference type="Rhea" id="RHEA-COMP:17344"/>
        <dbReference type="ChEBI" id="CHEBI:43474"/>
        <dbReference type="ChEBI" id="CHEBI:57930"/>
        <dbReference type="ChEBI" id="CHEBI:173114"/>
        <dbReference type="EC" id="2.7.7.56"/>
    </reaction>
</comment>
<evidence type="ECO:0000313" key="9">
    <source>
        <dbReference type="EMBL" id="APS00564.1"/>
    </source>
</evidence>
<proteinExistence type="inferred from homology"/>
<dbReference type="InterPro" id="IPR050080">
    <property type="entry name" value="RNase_PH"/>
</dbReference>
<keyword evidence="6" id="KW-0808">Transferase</keyword>
<dbReference type="Pfam" id="PF01138">
    <property type="entry name" value="RNase_PH"/>
    <property type="match status" value="1"/>
</dbReference>
<evidence type="ECO:0000256" key="3">
    <source>
        <dbReference type="ARBA" id="ARBA00022555"/>
    </source>
</evidence>
<sequence>MRKEQKMRADGRSLDVLRTVEAIPHFHHLAEGSILYRAGGTTLLCTISFEEKVPPFLEGSKSGWLTAEYQMHPRAHLKRQEREGRRIGITGRTQEIQRLIGRSLRAALDLTKLGPYTITVDCDVLEADGGTRTASITAGFIALALALFKKRQEGLLPTPLLREQICAISVGHLDGLGAALDLTYVEDKEAQVDLNVVSSAKGNLVEVQGAAEGIPIPRSDFDEMLSLAIRGNQSLAQIQNQILASANADLEALLIYS</sequence>
<dbReference type="Pfam" id="PF03725">
    <property type="entry name" value="RNase_PH_C"/>
    <property type="match status" value="1"/>
</dbReference>
<keyword evidence="5" id="KW-0694">RNA-binding</keyword>
<dbReference type="HAMAP" id="MF_00564">
    <property type="entry name" value="RNase_PH"/>
    <property type="match status" value="1"/>
</dbReference>
<evidence type="ECO:0000259" key="8">
    <source>
        <dbReference type="Pfam" id="PF03725"/>
    </source>
</evidence>
<evidence type="ECO:0000256" key="5">
    <source>
        <dbReference type="ARBA" id="ARBA00022884"/>
    </source>
</evidence>
<keyword evidence="6" id="KW-0548">Nucleotidyltransferase</keyword>
<evidence type="ECO:0000256" key="1">
    <source>
        <dbReference type="ARBA" id="ARBA00006678"/>
    </source>
</evidence>
<keyword evidence="3 6" id="KW-0820">tRNA-binding</keyword>
<keyword evidence="2 6" id="KW-0698">rRNA processing</keyword>
<comment type="subunit">
    <text evidence="6">Homohexameric ring arranged as a trimer of dimers.</text>
</comment>
<dbReference type="GO" id="GO:0016075">
    <property type="term" value="P:rRNA catabolic process"/>
    <property type="evidence" value="ECO:0007669"/>
    <property type="project" value="UniProtKB-UniRule"/>
</dbReference>
<evidence type="ECO:0000313" key="10">
    <source>
        <dbReference type="Proteomes" id="UP000185544"/>
    </source>
</evidence>
<feature type="domain" description="Exoribonuclease phosphorolytic" evidence="7">
    <location>
        <begin position="18"/>
        <end position="146"/>
    </location>
</feature>
<reference evidence="9 10" key="1">
    <citation type="submission" date="2016-08" db="EMBL/GenBank/DDBJ databases">
        <title>Identification and validation of antigenic proteins from Pajaroellobacter abortibovis using de-novo genome sequence assembly and reverse vaccinology.</title>
        <authorList>
            <person name="Welly B.T."/>
            <person name="Miller M.R."/>
            <person name="Stott J.L."/>
            <person name="Blanchard M.T."/>
            <person name="Islas-Trejo A.D."/>
            <person name="O'Rourke S.M."/>
            <person name="Young A.E."/>
            <person name="Medrano J.F."/>
            <person name="Van Eenennaam A.L."/>
        </authorList>
    </citation>
    <scope>NUCLEOTIDE SEQUENCE [LARGE SCALE GENOMIC DNA]</scope>
    <source>
        <strain evidence="9 10">BTF92-0548A/99-0131</strain>
    </source>
</reference>
<organism evidence="9 10">
    <name type="scientific">Pajaroellobacter abortibovis</name>
    <dbReference type="NCBI Taxonomy" id="1882918"/>
    <lineage>
        <taxon>Bacteria</taxon>
        <taxon>Pseudomonadati</taxon>
        <taxon>Myxococcota</taxon>
        <taxon>Polyangia</taxon>
        <taxon>Polyangiales</taxon>
        <taxon>Polyangiaceae</taxon>
    </lineage>
</organism>
<dbReference type="PANTHER" id="PTHR11953:SF0">
    <property type="entry name" value="EXOSOME COMPLEX COMPONENT RRP41"/>
    <property type="match status" value="1"/>
</dbReference>
<accession>A0A1L6MYD9</accession>
<dbReference type="STRING" id="1882918.BCY86_07675"/>
<feature type="binding site" evidence="6">
    <location>
        <begin position="130"/>
        <end position="132"/>
    </location>
    <ligand>
        <name>phosphate</name>
        <dbReference type="ChEBI" id="CHEBI:43474"/>
        <note>substrate</note>
    </ligand>
</feature>
<dbReference type="NCBIfam" id="TIGR01966">
    <property type="entry name" value="RNasePH"/>
    <property type="match status" value="1"/>
</dbReference>
<evidence type="ECO:0000259" key="7">
    <source>
        <dbReference type="Pfam" id="PF01138"/>
    </source>
</evidence>
<dbReference type="SUPFAM" id="SSF54211">
    <property type="entry name" value="Ribosomal protein S5 domain 2-like"/>
    <property type="match status" value="1"/>
</dbReference>
<dbReference type="GO" id="GO:0006364">
    <property type="term" value="P:rRNA processing"/>
    <property type="evidence" value="ECO:0007669"/>
    <property type="project" value="UniProtKB-KW"/>
</dbReference>
<comment type="function">
    <text evidence="6">Phosphorolytic 3'-5' exoribonuclease that plays an important role in tRNA 3'-end maturation. Removes nucleotide residues following the 3'-CCA terminus of tRNAs; can also add nucleotides to the ends of RNA molecules by using nucleoside diphosphates as substrates, but this may not be physiologically important. Probably plays a role in initiation of 16S rRNA degradation (leading to ribosome degradation) during starvation.</text>
</comment>
<dbReference type="InterPro" id="IPR015847">
    <property type="entry name" value="ExoRNase_PH_dom2"/>
</dbReference>
<keyword evidence="10" id="KW-1185">Reference proteome</keyword>
<dbReference type="EC" id="2.7.7.56" evidence="6"/>
<protein>
    <recommendedName>
        <fullName evidence="6">Ribonuclease PH</fullName>
        <shortName evidence="6">RNase PH</shortName>
        <ecNumber evidence="6">2.7.7.56</ecNumber>
    </recommendedName>
    <alternativeName>
        <fullName evidence="6">tRNA nucleotidyltransferase</fullName>
    </alternativeName>
</protein>
<dbReference type="InterPro" id="IPR020568">
    <property type="entry name" value="Ribosomal_Su5_D2-typ_SF"/>
</dbReference>
<dbReference type="KEGG" id="pabo:BCY86_07675"/>
<feature type="binding site" evidence="6">
    <location>
        <position position="92"/>
    </location>
    <ligand>
        <name>phosphate</name>
        <dbReference type="ChEBI" id="CHEBI:43474"/>
        <note>substrate</note>
    </ligand>
</feature>
<evidence type="ECO:0000256" key="2">
    <source>
        <dbReference type="ARBA" id="ARBA00022552"/>
    </source>
</evidence>
<evidence type="ECO:0000256" key="6">
    <source>
        <dbReference type="HAMAP-Rule" id="MF_00564"/>
    </source>
</evidence>
<dbReference type="GO" id="GO:0000175">
    <property type="term" value="F:3'-5'-RNA exonuclease activity"/>
    <property type="evidence" value="ECO:0007669"/>
    <property type="project" value="UniProtKB-UniRule"/>
</dbReference>
<feature type="domain" description="Exoribonuclease phosphorolytic" evidence="8">
    <location>
        <begin position="165"/>
        <end position="230"/>
    </location>
</feature>
<dbReference type="EMBL" id="CP016908">
    <property type="protein sequence ID" value="APS00564.1"/>
    <property type="molecule type" value="Genomic_DNA"/>
</dbReference>
<keyword evidence="4 6" id="KW-0819">tRNA processing</keyword>
<comment type="similarity">
    <text evidence="1 6">Belongs to the RNase PH family.</text>
</comment>
<dbReference type="InterPro" id="IPR001247">
    <property type="entry name" value="ExoRNase_PH_dom1"/>
</dbReference>
<name>A0A1L6MYD9_9BACT</name>
<dbReference type="InterPro" id="IPR027408">
    <property type="entry name" value="PNPase/RNase_PH_dom_sf"/>
</dbReference>
<dbReference type="GO" id="GO:0008033">
    <property type="term" value="P:tRNA processing"/>
    <property type="evidence" value="ECO:0007669"/>
    <property type="project" value="UniProtKB-UniRule"/>
</dbReference>
<dbReference type="GO" id="GO:0000049">
    <property type="term" value="F:tRNA binding"/>
    <property type="evidence" value="ECO:0007669"/>
    <property type="project" value="UniProtKB-UniRule"/>
</dbReference>
<dbReference type="GO" id="GO:0009022">
    <property type="term" value="F:tRNA nucleotidyltransferase activity"/>
    <property type="evidence" value="ECO:0007669"/>
    <property type="project" value="UniProtKB-UniRule"/>
</dbReference>
<dbReference type="AlphaFoldDB" id="A0A1L6MYD9"/>
<dbReference type="InterPro" id="IPR036345">
    <property type="entry name" value="ExoRNase_PH_dom2_sf"/>
</dbReference>
<dbReference type="PANTHER" id="PTHR11953">
    <property type="entry name" value="EXOSOME COMPLEX COMPONENT"/>
    <property type="match status" value="1"/>
</dbReference>
<dbReference type="Proteomes" id="UP000185544">
    <property type="component" value="Chromosome"/>
</dbReference>
<dbReference type="Gene3D" id="3.30.230.70">
    <property type="entry name" value="GHMP Kinase, N-terminal domain"/>
    <property type="match status" value="1"/>
</dbReference>